<dbReference type="AlphaFoldDB" id="A0A1F4ZW60"/>
<protein>
    <submittedName>
        <fullName evidence="1">Uncharacterized protein</fullName>
    </submittedName>
</protein>
<sequence length="93" mass="10451">MTTEAKPEFGAFIVEVEGKPIVTKHVQTCDGRTVYFIWVRGLHYYGITITDRLNAGGTATIHELFGSTDTVQLAPNEHRHWQNNDLLLAHTIS</sequence>
<comment type="caution">
    <text evidence="1">The sequence shown here is derived from an EMBL/GenBank/DDBJ whole genome shotgun (WGS) entry which is preliminary data.</text>
</comment>
<name>A0A1F4ZW60_9BACT</name>
<proteinExistence type="predicted"/>
<gene>
    <name evidence="1" type="ORF">A2397_01310</name>
</gene>
<accession>A0A1F4ZW60</accession>
<dbReference type="Proteomes" id="UP000176424">
    <property type="component" value="Unassembled WGS sequence"/>
</dbReference>
<dbReference type="STRING" id="1797263.A2397_01310"/>
<organism evidence="1 2">
    <name type="scientific">Candidatus Amesbacteria bacterium RIFOXYB1_FULL_44_23</name>
    <dbReference type="NCBI Taxonomy" id="1797263"/>
    <lineage>
        <taxon>Bacteria</taxon>
        <taxon>Candidatus Amesiibacteriota</taxon>
    </lineage>
</organism>
<evidence type="ECO:0000313" key="1">
    <source>
        <dbReference type="EMBL" id="OGD10595.1"/>
    </source>
</evidence>
<reference evidence="1 2" key="1">
    <citation type="journal article" date="2016" name="Nat. Commun.">
        <title>Thousands of microbial genomes shed light on interconnected biogeochemical processes in an aquifer system.</title>
        <authorList>
            <person name="Anantharaman K."/>
            <person name="Brown C.T."/>
            <person name="Hug L.A."/>
            <person name="Sharon I."/>
            <person name="Castelle C.J."/>
            <person name="Probst A.J."/>
            <person name="Thomas B.C."/>
            <person name="Singh A."/>
            <person name="Wilkins M.J."/>
            <person name="Karaoz U."/>
            <person name="Brodie E.L."/>
            <person name="Williams K.H."/>
            <person name="Hubbard S.S."/>
            <person name="Banfield J.F."/>
        </authorList>
    </citation>
    <scope>NUCLEOTIDE SEQUENCE [LARGE SCALE GENOMIC DNA]</scope>
</reference>
<evidence type="ECO:0000313" key="2">
    <source>
        <dbReference type="Proteomes" id="UP000176424"/>
    </source>
</evidence>
<dbReference type="EMBL" id="MEXR01000003">
    <property type="protein sequence ID" value="OGD10595.1"/>
    <property type="molecule type" value="Genomic_DNA"/>
</dbReference>